<evidence type="ECO:0000256" key="2">
    <source>
        <dbReference type="ARBA" id="ARBA00022448"/>
    </source>
</evidence>
<dbReference type="PANTHER" id="PTHR43649:SF29">
    <property type="entry name" value="OSMOPROTECTIVE COMPOUNDS-BINDING PROTEIN GGTB"/>
    <property type="match status" value="1"/>
</dbReference>
<dbReference type="Gene3D" id="3.40.190.10">
    <property type="entry name" value="Periplasmic binding protein-like II"/>
    <property type="match status" value="2"/>
</dbReference>
<dbReference type="InterPro" id="IPR006059">
    <property type="entry name" value="SBP"/>
</dbReference>
<accession>A0ABV5SSK9</accession>
<evidence type="ECO:0000256" key="1">
    <source>
        <dbReference type="ARBA" id="ARBA00008520"/>
    </source>
</evidence>
<organism evidence="4 5">
    <name type="scientific">Agromyces lapidis</name>
    <dbReference type="NCBI Taxonomy" id="279574"/>
    <lineage>
        <taxon>Bacteria</taxon>
        <taxon>Bacillati</taxon>
        <taxon>Actinomycetota</taxon>
        <taxon>Actinomycetes</taxon>
        <taxon>Micrococcales</taxon>
        <taxon>Microbacteriaceae</taxon>
        <taxon>Agromyces</taxon>
    </lineage>
</organism>
<keyword evidence="5" id="KW-1185">Reference proteome</keyword>
<evidence type="ECO:0000313" key="4">
    <source>
        <dbReference type="EMBL" id="MFB9643325.1"/>
    </source>
</evidence>
<protein>
    <submittedName>
        <fullName evidence="4">ABC transporter substrate-binding protein</fullName>
    </submittedName>
</protein>
<keyword evidence="3" id="KW-0732">Signal</keyword>
<feature type="chain" id="PRO_5045258671" evidence="3">
    <location>
        <begin position="28"/>
        <end position="449"/>
    </location>
</feature>
<dbReference type="InterPro" id="IPR050490">
    <property type="entry name" value="Bact_solute-bd_prot1"/>
</dbReference>
<keyword evidence="2" id="KW-0813">Transport</keyword>
<dbReference type="Pfam" id="PF01547">
    <property type="entry name" value="SBP_bac_1"/>
    <property type="match status" value="1"/>
</dbReference>
<feature type="signal peptide" evidence="3">
    <location>
        <begin position="1"/>
        <end position="27"/>
    </location>
</feature>
<evidence type="ECO:0000256" key="3">
    <source>
        <dbReference type="SAM" id="SignalP"/>
    </source>
</evidence>
<dbReference type="Proteomes" id="UP001589667">
    <property type="component" value="Unassembled WGS sequence"/>
</dbReference>
<evidence type="ECO:0000313" key="5">
    <source>
        <dbReference type="Proteomes" id="UP001589667"/>
    </source>
</evidence>
<comment type="similarity">
    <text evidence="1">Belongs to the bacterial solute-binding protein 1 family.</text>
</comment>
<sequence>MRFTRHRRLMAPVVVAAAVGLTLTACTGDTANDETATGDCGPYETYGAFDDGTEVDVYGTILDPEAELLNQSWADFENCTGIDIVYEGSDQYEEQLNVRIEGGNPPDLGITPQPGLIARLAQQGDLLPAPEAVADNVAEYWSDDWAAYGTVDGTLYGAPLMANIKGWIWYSPTLFEENGWAVPETLDELAALTDEIRDSGAVDKPWCVGFASGVATGWPGTDWVEDFVLRMSGPEVYDQWTTHEIPFNDAAIAEAFDSVGEFIRTDDNVNGGLGDVRSIATTDFGDAGLPIMDNACAMHHQASFYEGFWPEGTTVAEDGDVWAFMLPGTEAGANAVTGGGEIVAAFADTDEVVAVQTYLSSPEWANSRVSLGGVISANTGLDPENAGSELLKASVALLQDPNTTFRFDGSDVMPAAVGSGTFWTGMVDWIGGKSTADTLDFIEASWPQE</sequence>
<dbReference type="PANTHER" id="PTHR43649">
    <property type="entry name" value="ARABINOSE-BINDING PROTEIN-RELATED"/>
    <property type="match status" value="1"/>
</dbReference>
<dbReference type="RefSeq" id="WP_157425105.1">
    <property type="nucleotide sequence ID" value="NZ_BAAANI010000004.1"/>
</dbReference>
<dbReference type="EMBL" id="JBHMBL010000003">
    <property type="protein sequence ID" value="MFB9643325.1"/>
    <property type="molecule type" value="Genomic_DNA"/>
</dbReference>
<name>A0ABV5SSK9_9MICO</name>
<dbReference type="SUPFAM" id="SSF53850">
    <property type="entry name" value="Periplasmic binding protein-like II"/>
    <property type="match status" value="1"/>
</dbReference>
<dbReference type="PROSITE" id="PS51257">
    <property type="entry name" value="PROKAR_LIPOPROTEIN"/>
    <property type="match status" value="1"/>
</dbReference>
<gene>
    <name evidence="4" type="ORF">ACFFQV_13590</name>
</gene>
<reference evidence="4 5" key="1">
    <citation type="submission" date="2024-09" db="EMBL/GenBank/DDBJ databases">
        <authorList>
            <person name="Sun Q."/>
            <person name="Mori K."/>
        </authorList>
    </citation>
    <scope>NUCLEOTIDE SEQUENCE [LARGE SCALE GENOMIC DNA]</scope>
    <source>
        <strain evidence="4 5">JCM 14321</strain>
    </source>
</reference>
<proteinExistence type="inferred from homology"/>
<comment type="caution">
    <text evidence="4">The sequence shown here is derived from an EMBL/GenBank/DDBJ whole genome shotgun (WGS) entry which is preliminary data.</text>
</comment>